<comment type="caution">
    <text evidence="5">The sequence shown here is derived from an EMBL/GenBank/DDBJ whole genome shotgun (WGS) entry which is preliminary data.</text>
</comment>
<evidence type="ECO:0000256" key="1">
    <source>
        <dbReference type="ARBA" id="ARBA00022614"/>
    </source>
</evidence>
<keyword evidence="6" id="KW-1185">Reference proteome</keyword>
<evidence type="ECO:0000259" key="4">
    <source>
        <dbReference type="PROSITE" id="PS50222"/>
    </source>
</evidence>
<dbReference type="PANTHER" id="PTHR48051:SF54">
    <property type="entry name" value="LEUCINE-RICH REPEAT-CONTAINING PROTEIN"/>
    <property type="match status" value="1"/>
</dbReference>
<dbReference type="InterPro" id="IPR001611">
    <property type="entry name" value="Leu-rich_rpt"/>
</dbReference>
<feature type="region of interest" description="Disordered" evidence="3">
    <location>
        <begin position="467"/>
        <end position="495"/>
    </location>
</feature>
<evidence type="ECO:0000256" key="2">
    <source>
        <dbReference type="ARBA" id="ARBA00022737"/>
    </source>
</evidence>
<dbReference type="PROSITE" id="PS50222">
    <property type="entry name" value="EF_HAND_2"/>
    <property type="match status" value="1"/>
</dbReference>
<dbReference type="Pfam" id="PF13855">
    <property type="entry name" value="LRR_8"/>
    <property type="match status" value="1"/>
</dbReference>
<dbReference type="Gene3D" id="3.80.10.10">
    <property type="entry name" value="Ribonuclease Inhibitor"/>
    <property type="match status" value="2"/>
</dbReference>
<keyword evidence="1" id="KW-0433">Leucine-rich repeat</keyword>
<dbReference type="AlphaFoldDB" id="A0A836CDR4"/>
<evidence type="ECO:0000313" key="5">
    <source>
        <dbReference type="EMBL" id="KAG5181929.1"/>
    </source>
</evidence>
<dbReference type="Proteomes" id="UP000664859">
    <property type="component" value="Unassembled WGS sequence"/>
</dbReference>
<sequence length="849" mass="94369">MALLPEVLWPGCANTHEAIYRQDSDSTKRAGEPDGLWVARQYGDFEPGDLRKLRAATATRGNTPAQAGDVPLSPHQQPDKELIVTGSVEVRQLRSMLKLSFVNLALQSASTKSEANAAGGSSTGTLSLRSGADLAEQLEAALSDTGSVGVEQWAPKLYCYLTKKKPKARMADLEETGFLLLMDSSSDGSICQAPAYGSFDQSLLHVPSASEYCGAVIVKRAQDAPVTEEPVVLGFARLLQQRRPLVAAAAALGMQDDKDRVQRFDATKTDTAPATKKSDKELMRDVKMYARTSKMAWQALCVQVHFSHNSHMYLIQGLDQLNIVVLESRALRLFQQCDLQGTGRIGLTEFEAAMVLGGSRPKRNDASNADLAHDPLNEVALLALYNKMLPSPYGEMAYEHFKQAWLELVDVEAELRLRGLDHAIRTGFRSVKRNKAALIEAVEQADADELKEWSSVRSRIEGVRQQARFKREEKRKQQQLNSGQGLKLADAKAAADRRRERRLMIMKEQKERSKQRDEQKILQNKLAAEEASMKQRNDQATRLGLRQKEKDRVALIRQMEFDQILHAHESHREIPQQIYKEKQAVQRLSDVVLCDFSHNKLTRLPTVLHLAQLQSLPPDVGCCKKIRHLDASCNRMLAVPDEVGALILLNHLNLGHNKVGPAVSEHVGLLRQLLALELSNNNLGRLPPSIGALQGLTRLDCSHNCITQLPQASADVSLAARGIADRNVLNLALLSKTLKVLKASHNSLAEVPEFLCTMGALTDLDLSCNRLSLLPKTIINLVQLRRLNLRRNMLKEQRNSIKSAVIQTRQHRIEAVAEAYQAHRLDLQEAYASDVDHDPSFGMQSDTVD</sequence>
<feature type="domain" description="EF-hand" evidence="4">
    <location>
        <begin position="325"/>
        <end position="360"/>
    </location>
</feature>
<dbReference type="InterPro" id="IPR003591">
    <property type="entry name" value="Leu-rich_rpt_typical-subtyp"/>
</dbReference>
<dbReference type="GO" id="GO:0005509">
    <property type="term" value="F:calcium ion binding"/>
    <property type="evidence" value="ECO:0007669"/>
    <property type="project" value="InterPro"/>
</dbReference>
<dbReference type="SUPFAM" id="SSF52058">
    <property type="entry name" value="L domain-like"/>
    <property type="match status" value="1"/>
</dbReference>
<organism evidence="5 6">
    <name type="scientific">Tribonema minus</name>
    <dbReference type="NCBI Taxonomy" id="303371"/>
    <lineage>
        <taxon>Eukaryota</taxon>
        <taxon>Sar</taxon>
        <taxon>Stramenopiles</taxon>
        <taxon>Ochrophyta</taxon>
        <taxon>PX clade</taxon>
        <taxon>Xanthophyceae</taxon>
        <taxon>Tribonematales</taxon>
        <taxon>Tribonemataceae</taxon>
        <taxon>Tribonema</taxon>
    </lineage>
</organism>
<reference evidence="5" key="1">
    <citation type="submission" date="2021-02" db="EMBL/GenBank/DDBJ databases">
        <title>First Annotated Genome of the Yellow-green Alga Tribonema minus.</title>
        <authorList>
            <person name="Mahan K.M."/>
        </authorList>
    </citation>
    <scope>NUCLEOTIDE SEQUENCE</scope>
    <source>
        <strain evidence="5">UTEX B ZZ1240</strain>
    </source>
</reference>
<dbReference type="SMART" id="SM00369">
    <property type="entry name" value="LRR_TYP"/>
    <property type="match status" value="4"/>
</dbReference>
<keyword evidence="2" id="KW-0677">Repeat</keyword>
<accession>A0A836CDR4</accession>
<protein>
    <recommendedName>
        <fullName evidence="4">EF-hand domain-containing protein</fullName>
    </recommendedName>
</protein>
<proteinExistence type="predicted"/>
<evidence type="ECO:0000313" key="6">
    <source>
        <dbReference type="Proteomes" id="UP000664859"/>
    </source>
</evidence>
<gene>
    <name evidence="5" type="ORF">JKP88DRAFT_245855</name>
</gene>
<dbReference type="GO" id="GO:0005737">
    <property type="term" value="C:cytoplasm"/>
    <property type="evidence" value="ECO:0007669"/>
    <property type="project" value="TreeGrafter"/>
</dbReference>
<dbReference type="OrthoDB" id="203703at2759"/>
<dbReference type="PANTHER" id="PTHR48051">
    <property type="match status" value="1"/>
</dbReference>
<feature type="region of interest" description="Disordered" evidence="3">
    <location>
        <begin position="59"/>
        <end position="78"/>
    </location>
</feature>
<name>A0A836CDR4_9STRA</name>
<dbReference type="EMBL" id="JAFCMP010000279">
    <property type="protein sequence ID" value="KAG5181929.1"/>
    <property type="molecule type" value="Genomic_DNA"/>
</dbReference>
<dbReference type="InterPro" id="IPR002048">
    <property type="entry name" value="EF_hand_dom"/>
</dbReference>
<dbReference type="SMART" id="SM00364">
    <property type="entry name" value="LRR_BAC"/>
    <property type="match status" value="4"/>
</dbReference>
<dbReference type="InterPro" id="IPR032675">
    <property type="entry name" value="LRR_dom_sf"/>
</dbReference>
<evidence type="ECO:0000256" key="3">
    <source>
        <dbReference type="SAM" id="MobiDB-lite"/>
    </source>
</evidence>
<dbReference type="InterPro" id="IPR050216">
    <property type="entry name" value="LRR_domain-containing"/>
</dbReference>